<dbReference type="InterPro" id="IPR013543">
    <property type="entry name" value="Ca/CaM-dep_prot_kinase-assoc"/>
</dbReference>
<dbReference type="GO" id="GO:0005634">
    <property type="term" value="C:nucleus"/>
    <property type="evidence" value="ECO:0000318"/>
    <property type="project" value="GO_Central"/>
</dbReference>
<reference evidence="15" key="3">
    <citation type="submission" date="2020-12" db="UniProtKB">
        <authorList>
            <consortium name="EnsemblPlants"/>
        </authorList>
    </citation>
    <scope>IDENTIFICATION</scope>
</reference>
<evidence type="ECO:0000256" key="3">
    <source>
        <dbReference type="ARBA" id="ARBA00022490"/>
    </source>
</evidence>
<dbReference type="GO" id="GO:0006225">
    <property type="term" value="P:UDP biosynthetic process"/>
    <property type="evidence" value="ECO:0000318"/>
    <property type="project" value="GO_Central"/>
</dbReference>
<evidence type="ECO:0000256" key="4">
    <source>
        <dbReference type="ARBA" id="ARBA00022679"/>
    </source>
</evidence>
<dbReference type="EC" id="2.7.4.3" evidence="2"/>
<keyword evidence="3" id="KW-0963">Cytoplasm</keyword>
<name>A0A2K1L6U0_PHYPA</name>
<dbReference type="EnsemblPlants" id="Pp3c1_4090V3.2">
    <property type="protein sequence ID" value="Pp3c1_4090V3.2"/>
    <property type="gene ID" value="Pp3c1_4090"/>
</dbReference>
<keyword evidence="6 11" id="KW-0418">Kinase</keyword>
<dbReference type="GO" id="GO:0005737">
    <property type="term" value="C:cytoplasm"/>
    <property type="evidence" value="ECO:0000318"/>
    <property type="project" value="GO_Central"/>
</dbReference>
<dbReference type="GO" id="GO:0033862">
    <property type="term" value="F:UMP kinase activity"/>
    <property type="evidence" value="ECO:0000318"/>
    <property type="project" value="GO_Central"/>
</dbReference>
<reference evidence="14 16" key="1">
    <citation type="journal article" date="2008" name="Science">
        <title>The Physcomitrella genome reveals evolutionary insights into the conquest of land by plants.</title>
        <authorList>
            <person name="Rensing S."/>
            <person name="Lang D."/>
            <person name="Zimmer A."/>
            <person name="Terry A."/>
            <person name="Salamov A."/>
            <person name="Shapiro H."/>
            <person name="Nishiyama T."/>
            <person name="Perroud P.-F."/>
            <person name="Lindquist E."/>
            <person name="Kamisugi Y."/>
            <person name="Tanahashi T."/>
            <person name="Sakakibara K."/>
            <person name="Fujita T."/>
            <person name="Oishi K."/>
            <person name="Shin-I T."/>
            <person name="Kuroki Y."/>
            <person name="Toyoda A."/>
            <person name="Suzuki Y."/>
            <person name="Hashimoto A."/>
            <person name="Yamaguchi K."/>
            <person name="Sugano A."/>
            <person name="Kohara Y."/>
            <person name="Fujiyama A."/>
            <person name="Anterola A."/>
            <person name="Aoki S."/>
            <person name="Ashton N."/>
            <person name="Barbazuk W.B."/>
            <person name="Barker E."/>
            <person name="Bennetzen J."/>
            <person name="Bezanilla M."/>
            <person name="Blankenship R."/>
            <person name="Cho S.H."/>
            <person name="Dutcher S."/>
            <person name="Estelle M."/>
            <person name="Fawcett J.A."/>
            <person name="Gundlach H."/>
            <person name="Hanada K."/>
            <person name="Heyl A."/>
            <person name="Hicks K.A."/>
            <person name="Hugh J."/>
            <person name="Lohr M."/>
            <person name="Mayer K."/>
            <person name="Melkozernov A."/>
            <person name="Murata T."/>
            <person name="Nelson D."/>
            <person name="Pils B."/>
            <person name="Prigge M."/>
            <person name="Reiss B."/>
            <person name="Renner T."/>
            <person name="Rombauts S."/>
            <person name="Rushton P."/>
            <person name="Sanderfoot A."/>
            <person name="Schween G."/>
            <person name="Shiu S.-H."/>
            <person name="Stueber K."/>
            <person name="Theodoulou F.L."/>
            <person name="Tu H."/>
            <person name="Van de Peer Y."/>
            <person name="Verrier P.J."/>
            <person name="Waters E."/>
            <person name="Wood A."/>
            <person name="Yang L."/>
            <person name="Cove D."/>
            <person name="Cuming A."/>
            <person name="Hasebe M."/>
            <person name="Lucas S."/>
            <person name="Mishler D.B."/>
            <person name="Reski R."/>
            <person name="Grigoriev I."/>
            <person name="Quatrano R.S."/>
            <person name="Boore J.L."/>
        </authorList>
    </citation>
    <scope>NUCLEOTIDE SEQUENCE [LARGE SCALE GENOMIC DNA]</scope>
    <source>
        <strain evidence="15 16">cv. Gransden 2004</strain>
    </source>
</reference>
<feature type="compositionally biased region" description="Polar residues" evidence="12">
    <location>
        <begin position="1"/>
        <end position="20"/>
    </location>
</feature>
<dbReference type="Gramene" id="Pp3c1_4090V3.2">
    <property type="protein sequence ID" value="Pp3c1_4090V3.2"/>
    <property type="gene ID" value="Pp3c1_4090"/>
</dbReference>
<dbReference type="InterPro" id="IPR032710">
    <property type="entry name" value="NTF2-like_dom_sf"/>
</dbReference>
<evidence type="ECO:0000256" key="7">
    <source>
        <dbReference type="ARBA" id="ARBA00022840"/>
    </source>
</evidence>
<dbReference type="Gene3D" id="3.10.450.50">
    <property type="match status" value="1"/>
</dbReference>
<dbReference type="RefSeq" id="XP_024391908.1">
    <property type="nucleotide sequence ID" value="XM_024536140.2"/>
</dbReference>
<gene>
    <name evidence="15" type="primary">LOC112290148</name>
    <name evidence="14" type="ORF">PHYPA_000173</name>
</gene>
<comment type="catalytic activity">
    <reaction evidence="10">
        <text>UMP + ATP = UDP + ADP</text>
        <dbReference type="Rhea" id="RHEA:24400"/>
        <dbReference type="ChEBI" id="CHEBI:30616"/>
        <dbReference type="ChEBI" id="CHEBI:57865"/>
        <dbReference type="ChEBI" id="CHEBI:58223"/>
        <dbReference type="ChEBI" id="CHEBI:456216"/>
        <dbReference type="EC" id="2.7.4.14"/>
    </reaction>
</comment>
<dbReference type="RefSeq" id="XP_024391939.1">
    <property type="nucleotide sequence ID" value="XM_024536171.2"/>
</dbReference>
<protein>
    <recommendedName>
        <fullName evidence="2">adenylate kinase</fullName>
        <ecNumber evidence="2">2.7.4.3</ecNumber>
    </recommendedName>
</protein>
<dbReference type="GO" id="GO:0005516">
    <property type="term" value="F:calmodulin binding"/>
    <property type="evidence" value="ECO:0007669"/>
    <property type="project" value="InterPro"/>
</dbReference>
<evidence type="ECO:0000259" key="13">
    <source>
        <dbReference type="Pfam" id="PF08332"/>
    </source>
</evidence>
<evidence type="ECO:0000256" key="6">
    <source>
        <dbReference type="ARBA" id="ARBA00022777"/>
    </source>
</evidence>
<dbReference type="RefSeq" id="XP_024391928.1">
    <property type="nucleotide sequence ID" value="XM_024536160.2"/>
</dbReference>
<dbReference type="InterPro" id="IPR000850">
    <property type="entry name" value="Adenylat/UMP-CMP_kin"/>
</dbReference>
<dbReference type="GO" id="GO:0005524">
    <property type="term" value="F:ATP binding"/>
    <property type="evidence" value="ECO:0007669"/>
    <property type="project" value="UniProtKB-KW"/>
</dbReference>
<dbReference type="GO" id="GO:0004017">
    <property type="term" value="F:AMP kinase activity"/>
    <property type="evidence" value="ECO:0007669"/>
    <property type="project" value="UniProtKB-EC"/>
</dbReference>
<evidence type="ECO:0000313" key="14">
    <source>
        <dbReference type="EMBL" id="PNR61750.1"/>
    </source>
</evidence>
<dbReference type="Proteomes" id="UP000006727">
    <property type="component" value="Chromosome 1"/>
</dbReference>
<dbReference type="HAMAP" id="MF_00235">
    <property type="entry name" value="Adenylate_kinase_Adk"/>
    <property type="match status" value="1"/>
</dbReference>
<dbReference type="PaxDb" id="3218-PP1S45_67V6.1"/>
<comment type="similarity">
    <text evidence="1 11">Belongs to the adenylate kinase family.</text>
</comment>
<evidence type="ECO:0000313" key="15">
    <source>
        <dbReference type="EnsemblPlants" id="Pp3c1_4090V3.1"/>
    </source>
</evidence>
<dbReference type="EnsemblPlants" id="Pp3c1_4090V3.1">
    <property type="protein sequence ID" value="Pp3c1_4090V3.1"/>
    <property type="gene ID" value="Pp3c1_4090"/>
</dbReference>
<evidence type="ECO:0000256" key="8">
    <source>
        <dbReference type="ARBA" id="ARBA00022975"/>
    </source>
</evidence>
<sequence length="356" mass="39963">MASSTASPPRTVGSQNSKPSSAIAAETSELQSKNLKLVFVTGGPGSGKGTQCAKIVEHFGFEHLSAGDLLRVEQNSGNETGNMIKGMIKEGKLVPSEMTVKLILKAISKSSNNKFLIDGFPRNDENREVWDRVAGLSPEFILFIIGSEEEMQKRVLSRNEGRDDDNLETIHKRFKLFNEHTLPVVKHYESIATVHKINGMQSIEDVFSEIRPLFDPIVQDELLQATVDLLEGLDTRNYETYRRYCHPAVTIFEPHSQGQLVEGMDLRNFKFNLGTSIDRLTLTQRLRSTVVAPKVSVLDTGVALVLYTRVSKYQNNPDAGYVEAYNETGVWQRLKDEDGRKNWKLVHYHRSVAPTV</sequence>
<dbReference type="Gramene" id="Pp3c1_4090V3.1">
    <property type="protein sequence ID" value="Pp3c1_4090V3.1"/>
    <property type="gene ID" value="Pp3c1_4090"/>
</dbReference>
<dbReference type="RefSeq" id="XP_024391912.1">
    <property type="nucleotide sequence ID" value="XM_024536144.2"/>
</dbReference>
<keyword evidence="16" id="KW-1185">Reference proteome</keyword>
<dbReference type="SUPFAM" id="SSF52540">
    <property type="entry name" value="P-loop containing nucleoside triphosphate hydrolases"/>
    <property type="match status" value="1"/>
</dbReference>
<dbReference type="InterPro" id="IPR006266">
    <property type="entry name" value="UMP_CMP_kinase"/>
</dbReference>
<dbReference type="CDD" id="cd01428">
    <property type="entry name" value="ADK"/>
    <property type="match status" value="1"/>
</dbReference>
<dbReference type="Gramene" id="Pp3c1_4090V3.3">
    <property type="protein sequence ID" value="Pp3c1_4090V3.3"/>
    <property type="gene ID" value="Pp3c1_4090"/>
</dbReference>
<dbReference type="SUPFAM" id="SSF54427">
    <property type="entry name" value="NTF2-like"/>
    <property type="match status" value="1"/>
</dbReference>
<dbReference type="OMA" id="ETREHRY"/>
<proteinExistence type="inferred from homology"/>
<dbReference type="PANTHER" id="PTHR23359">
    <property type="entry name" value="NUCLEOTIDE KINASE"/>
    <property type="match status" value="1"/>
</dbReference>
<dbReference type="EMBL" id="ABEU02000001">
    <property type="protein sequence ID" value="PNR61750.1"/>
    <property type="molecule type" value="Genomic_DNA"/>
</dbReference>
<organism evidence="14">
    <name type="scientific">Physcomitrium patens</name>
    <name type="common">Spreading-leaved earth moss</name>
    <name type="synonym">Physcomitrella patens</name>
    <dbReference type="NCBI Taxonomy" id="3218"/>
    <lineage>
        <taxon>Eukaryota</taxon>
        <taxon>Viridiplantae</taxon>
        <taxon>Streptophyta</taxon>
        <taxon>Embryophyta</taxon>
        <taxon>Bryophyta</taxon>
        <taxon>Bryophytina</taxon>
        <taxon>Bryopsida</taxon>
        <taxon>Funariidae</taxon>
        <taxon>Funariales</taxon>
        <taxon>Funariaceae</taxon>
        <taxon>Physcomitrium</taxon>
    </lineage>
</organism>
<keyword evidence="5" id="KW-0547">Nucleotide-binding</keyword>
<dbReference type="RefSeq" id="XP_073396004.1">
    <property type="nucleotide sequence ID" value="XM_073539903.1"/>
</dbReference>
<dbReference type="NCBIfam" id="TIGR01359">
    <property type="entry name" value="UMP_CMP_kin_fam"/>
    <property type="match status" value="1"/>
</dbReference>
<reference evidence="14 16" key="2">
    <citation type="journal article" date="2018" name="Plant J.">
        <title>The Physcomitrella patens chromosome-scale assembly reveals moss genome structure and evolution.</title>
        <authorList>
            <person name="Lang D."/>
            <person name="Ullrich K.K."/>
            <person name="Murat F."/>
            <person name="Fuchs J."/>
            <person name="Jenkins J."/>
            <person name="Haas F.B."/>
            <person name="Piednoel M."/>
            <person name="Gundlach H."/>
            <person name="Van Bel M."/>
            <person name="Meyberg R."/>
            <person name="Vives C."/>
            <person name="Morata J."/>
            <person name="Symeonidi A."/>
            <person name="Hiss M."/>
            <person name="Muchero W."/>
            <person name="Kamisugi Y."/>
            <person name="Saleh O."/>
            <person name="Blanc G."/>
            <person name="Decker E.L."/>
            <person name="van Gessel N."/>
            <person name="Grimwood J."/>
            <person name="Hayes R.D."/>
            <person name="Graham S.W."/>
            <person name="Gunter L.E."/>
            <person name="McDaniel S.F."/>
            <person name="Hoernstein S.N.W."/>
            <person name="Larsson A."/>
            <person name="Li F.W."/>
            <person name="Perroud P.F."/>
            <person name="Phillips J."/>
            <person name="Ranjan P."/>
            <person name="Rokshar D.S."/>
            <person name="Rothfels C.J."/>
            <person name="Schneider L."/>
            <person name="Shu S."/>
            <person name="Stevenson D.W."/>
            <person name="Thummler F."/>
            <person name="Tillich M."/>
            <person name="Villarreal Aguilar J.C."/>
            <person name="Widiez T."/>
            <person name="Wong G.K."/>
            <person name="Wymore A."/>
            <person name="Zhang Y."/>
            <person name="Zimmer A.D."/>
            <person name="Quatrano R.S."/>
            <person name="Mayer K.F.X."/>
            <person name="Goodstein D."/>
            <person name="Casacuberta J.M."/>
            <person name="Vandepoele K."/>
            <person name="Reski R."/>
            <person name="Cuming A.C."/>
            <person name="Tuskan G.A."/>
            <person name="Maumus F."/>
            <person name="Salse J."/>
            <person name="Schmutz J."/>
            <person name="Rensing S.A."/>
        </authorList>
    </citation>
    <scope>NUCLEOTIDE SEQUENCE [LARGE SCALE GENOMIC DNA]</scope>
    <source>
        <strain evidence="15 16">cv. Gransden 2004</strain>
    </source>
</reference>
<dbReference type="Gramene" id="Pp3c1_4090V3.4">
    <property type="protein sequence ID" value="Pp3c1_4090V3.4"/>
    <property type="gene ID" value="Pp3c1_4090"/>
</dbReference>
<dbReference type="EnsemblPlants" id="Pp3c1_4090V3.3">
    <property type="protein sequence ID" value="Pp3c1_4090V3.3"/>
    <property type="gene ID" value="Pp3c1_4090"/>
</dbReference>
<evidence type="ECO:0000256" key="11">
    <source>
        <dbReference type="RuleBase" id="RU003330"/>
    </source>
</evidence>
<dbReference type="GO" id="GO:0004683">
    <property type="term" value="F:calcium/calmodulin-dependent protein kinase activity"/>
    <property type="evidence" value="ECO:0007669"/>
    <property type="project" value="InterPro"/>
</dbReference>
<accession>A0A2K1L6U0</accession>
<evidence type="ECO:0000256" key="12">
    <source>
        <dbReference type="SAM" id="MobiDB-lite"/>
    </source>
</evidence>
<dbReference type="InterPro" id="IPR033690">
    <property type="entry name" value="Adenylat_kinase_CS"/>
</dbReference>
<dbReference type="Gramene" id="Pp3c1_4090V3.7">
    <property type="protein sequence ID" value="Pp3c1_4090V3.7"/>
    <property type="gene ID" value="Pp3c1_4090"/>
</dbReference>
<dbReference type="AlphaFoldDB" id="A0A2K1L6U0"/>
<keyword evidence="8" id="KW-0665">Pyrimidine biosynthesis</keyword>
<dbReference type="PROSITE" id="PS00113">
    <property type="entry name" value="ADENYLATE_KINASE"/>
    <property type="match status" value="1"/>
</dbReference>
<dbReference type="STRING" id="3218.A0A2K1L6U0"/>
<evidence type="ECO:0000256" key="5">
    <source>
        <dbReference type="ARBA" id="ARBA00022741"/>
    </source>
</evidence>
<dbReference type="EnsemblPlants" id="Pp3c1_4090V3.7">
    <property type="protein sequence ID" value="Pp3c1_4090V3.7"/>
    <property type="gene ID" value="Pp3c1_4090"/>
</dbReference>
<keyword evidence="9" id="KW-0539">Nucleus</keyword>
<dbReference type="OrthoDB" id="442176at2759"/>
<feature type="region of interest" description="Disordered" evidence="12">
    <location>
        <begin position="1"/>
        <end position="23"/>
    </location>
</feature>
<dbReference type="EnsemblPlants" id="Pp3c1_4090V3.4">
    <property type="protein sequence ID" value="Pp3c1_4090V3.4"/>
    <property type="gene ID" value="Pp3c1_4090"/>
</dbReference>
<evidence type="ECO:0000256" key="2">
    <source>
        <dbReference type="ARBA" id="ARBA00012955"/>
    </source>
</evidence>
<keyword evidence="7" id="KW-0067">ATP-binding</keyword>
<dbReference type="GO" id="GO:0006207">
    <property type="term" value="P:'de novo' pyrimidine nucleobase biosynthetic process"/>
    <property type="evidence" value="ECO:0007669"/>
    <property type="project" value="InterPro"/>
</dbReference>
<dbReference type="Pfam" id="PF08332">
    <property type="entry name" value="CaMKII_AD"/>
    <property type="match status" value="1"/>
</dbReference>
<dbReference type="InterPro" id="IPR027417">
    <property type="entry name" value="P-loop_NTPase"/>
</dbReference>
<evidence type="ECO:0000256" key="10">
    <source>
        <dbReference type="ARBA" id="ARBA00048116"/>
    </source>
</evidence>
<dbReference type="Pfam" id="PF00406">
    <property type="entry name" value="ADK"/>
    <property type="match status" value="1"/>
</dbReference>
<keyword evidence="4 11" id="KW-0808">Transferase</keyword>
<evidence type="ECO:0000256" key="9">
    <source>
        <dbReference type="ARBA" id="ARBA00023242"/>
    </source>
</evidence>
<dbReference type="Gramene" id="Pp3c1_4090V3.5">
    <property type="protein sequence ID" value="Pp3c1_4090V3.5"/>
    <property type="gene ID" value="Pp3c1_4090"/>
</dbReference>
<evidence type="ECO:0000313" key="16">
    <source>
        <dbReference type="Proteomes" id="UP000006727"/>
    </source>
</evidence>
<dbReference type="GeneID" id="112290148"/>
<dbReference type="GO" id="GO:0046705">
    <property type="term" value="P:CDP biosynthetic process"/>
    <property type="evidence" value="ECO:0000318"/>
    <property type="project" value="GO_Central"/>
</dbReference>
<evidence type="ECO:0000256" key="1">
    <source>
        <dbReference type="ARBA" id="ARBA00007220"/>
    </source>
</evidence>
<dbReference type="Gene3D" id="3.40.50.300">
    <property type="entry name" value="P-loop containing nucleotide triphosphate hydrolases"/>
    <property type="match status" value="1"/>
</dbReference>
<dbReference type="EnsemblPlants" id="Pp3c1_4090V3.5">
    <property type="protein sequence ID" value="Pp3c1_4090V3.5"/>
    <property type="gene ID" value="Pp3c1_4090"/>
</dbReference>
<dbReference type="KEGG" id="ppp:112290148"/>
<dbReference type="RefSeq" id="XP_073395950.1">
    <property type="nucleotide sequence ID" value="XM_073539849.1"/>
</dbReference>
<dbReference type="PRINTS" id="PR00094">
    <property type="entry name" value="ADENYLTKNASE"/>
</dbReference>
<feature type="domain" description="Calcium/calmodulin-dependent protein kinase II association-domain" evidence="13">
    <location>
        <begin position="220"/>
        <end position="354"/>
    </location>
</feature>